<accession>A0ABQ8VY81</accession>
<organism evidence="3 4">
    <name type="scientific">Lentinula lateritia</name>
    <dbReference type="NCBI Taxonomy" id="40482"/>
    <lineage>
        <taxon>Eukaryota</taxon>
        <taxon>Fungi</taxon>
        <taxon>Dikarya</taxon>
        <taxon>Basidiomycota</taxon>
        <taxon>Agaricomycotina</taxon>
        <taxon>Agaricomycetes</taxon>
        <taxon>Agaricomycetidae</taxon>
        <taxon>Agaricales</taxon>
        <taxon>Marasmiineae</taxon>
        <taxon>Omphalotaceae</taxon>
        <taxon>Lentinula</taxon>
    </lineage>
</organism>
<dbReference type="EMBL" id="JANVFT010000010">
    <property type="protein sequence ID" value="KAJ4499480.1"/>
    <property type="molecule type" value="Genomic_DNA"/>
</dbReference>
<keyword evidence="2" id="KW-0732">Signal</keyword>
<protein>
    <submittedName>
        <fullName evidence="3">Uncharacterized protein</fullName>
    </submittedName>
</protein>
<sequence>MSTWYSHFPTSVLKLILLATVFGVCSASHSSSNQITSRAGQPQALSGRKSPDQVVFGYIYTVPNSNANDLKHRYIRTTPTSRVESAPSNSLSDHSTHTATLEDANSAGAPSVMEANPHQDEVAFAAVQRLEALMGTGSYQCYFPGPNYYNAFVPQNYCQGKSSVSKTQLNDVDFAYLPKTVDAKNTTIEDHIARFLGKKPPSIHVKANKTDKADKIRNYLSNIIIVAQLFDERYAFLVPSTISNNVLHIQTEANSHDMPAATWDTWKKIKSKVSKGMPPKFAYADMKTGTF</sequence>
<gene>
    <name evidence="3" type="ORF">C8R41DRAFT_814176</name>
</gene>
<name>A0ABQ8VY81_9AGAR</name>
<evidence type="ECO:0000313" key="3">
    <source>
        <dbReference type="EMBL" id="KAJ4499480.1"/>
    </source>
</evidence>
<evidence type="ECO:0000313" key="4">
    <source>
        <dbReference type="Proteomes" id="UP001150217"/>
    </source>
</evidence>
<dbReference type="Proteomes" id="UP001150217">
    <property type="component" value="Unassembled WGS sequence"/>
</dbReference>
<feature type="region of interest" description="Disordered" evidence="1">
    <location>
        <begin position="79"/>
        <end position="99"/>
    </location>
</feature>
<reference evidence="3" key="1">
    <citation type="submission" date="2022-08" db="EMBL/GenBank/DDBJ databases">
        <title>A Global Phylogenomic Analysis of the Shiitake Genus Lentinula.</title>
        <authorList>
            <consortium name="DOE Joint Genome Institute"/>
            <person name="Sierra-Patev S."/>
            <person name="Min B."/>
            <person name="Naranjo-Ortiz M."/>
            <person name="Looney B."/>
            <person name="Konkel Z."/>
            <person name="Slot J.C."/>
            <person name="Sakamoto Y."/>
            <person name="Steenwyk J.L."/>
            <person name="Rokas A."/>
            <person name="Carro J."/>
            <person name="Camarero S."/>
            <person name="Ferreira P."/>
            <person name="Molpeceres G."/>
            <person name="Ruiz-Duenas F.J."/>
            <person name="Serrano A."/>
            <person name="Henrissat B."/>
            <person name="Drula E."/>
            <person name="Hughes K.W."/>
            <person name="Mata J.L."/>
            <person name="Ishikawa N.K."/>
            <person name="Vargas-Isla R."/>
            <person name="Ushijima S."/>
            <person name="Smith C.A."/>
            <person name="Ahrendt S."/>
            <person name="Andreopoulos W."/>
            <person name="He G."/>
            <person name="Labutti K."/>
            <person name="Lipzen A."/>
            <person name="Ng V."/>
            <person name="Riley R."/>
            <person name="Sandor L."/>
            <person name="Barry K."/>
            <person name="Martinez A.T."/>
            <person name="Xiao Y."/>
            <person name="Gibbons J.G."/>
            <person name="Terashima K."/>
            <person name="Grigoriev I.V."/>
            <person name="Hibbett D.S."/>
        </authorList>
    </citation>
    <scope>NUCLEOTIDE SEQUENCE</scope>
    <source>
        <strain evidence="3">RHP3577 ss4</strain>
    </source>
</reference>
<proteinExistence type="predicted"/>
<evidence type="ECO:0000256" key="1">
    <source>
        <dbReference type="SAM" id="MobiDB-lite"/>
    </source>
</evidence>
<evidence type="ECO:0000256" key="2">
    <source>
        <dbReference type="SAM" id="SignalP"/>
    </source>
</evidence>
<comment type="caution">
    <text evidence="3">The sequence shown here is derived from an EMBL/GenBank/DDBJ whole genome shotgun (WGS) entry which is preliminary data.</text>
</comment>
<feature type="chain" id="PRO_5046892758" evidence="2">
    <location>
        <begin position="28"/>
        <end position="291"/>
    </location>
</feature>
<keyword evidence="4" id="KW-1185">Reference proteome</keyword>
<feature type="signal peptide" evidence="2">
    <location>
        <begin position="1"/>
        <end position="27"/>
    </location>
</feature>